<evidence type="ECO:0000313" key="3">
    <source>
        <dbReference type="EMBL" id="QGH46677.1"/>
    </source>
</evidence>
<evidence type="ECO:0000259" key="1">
    <source>
        <dbReference type="PROSITE" id="PS51186"/>
    </source>
</evidence>
<name>A0AAP9K9N2_9VIBR</name>
<dbReference type="RefSeq" id="WP_054824108.1">
    <property type="nucleotide sequence ID" value="NZ_CP033137.1"/>
</dbReference>
<reference evidence="3" key="3">
    <citation type="submission" date="2019-11" db="EMBL/GenBank/DDBJ databases">
        <title>Complete genome sequence of Vibrio owensii SH-14 isolated from shrimp with acute hepatopancreatic necrosis diease.</title>
        <authorList>
            <person name="Liang X."/>
            <person name="Wang Y."/>
        </authorList>
    </citation>
    <scope>NUCLEOTIDE SEQUENCE</scope>
    <source>
        <strain evidence="3">SH14</strain>
    </source>
</reference>
<dbReference type="PANTHER" id="PTHR43792">
    <property type="entry name" value="GNAT FAMILY, PUTATIVE (AFU_ORTHOLOGUE AFUA_3G00765)-RELATED-RELATED"/>
    <property type="match status" value="1"/>
</dbReference>
<evidence type="ECO:0000313" key="4">
    <source>
        <dbReference type="Proteomes" id="UP000272136"/>
    </source>
</evidence>
<reference evidence="3 5" key="1">
    <citation type="journal article" date="2015" name="Genome Announc.">
        <title>Draft Genome Sequence of Vibrio owensii Strain SH-14, Which Causes Shrimp Acute Hepatopancreatic Necrosis Disease.</title>
        <authorList>
            <person name="Liu L."/>
            <person name="Xiao J."/>
            <person name="Xia X."/>
            <person name="Pan Y."/>
            <person name="Yan S."/>
            <person name="Wang Y."/>
        </authorList>
    </citation>
    <scope>NUCLEOTIDE SEQUENCE [LARGE SCALE GENOMIC DNA]</scope>
    <source>
        <strain evidence="3 5">SH14</strain>
    </source>
</reference>
<dbReference type="InterPro" id="IPR000182">
    <property type="entry name" value="GNAT_dom"/>
</dbReference>
<keyword evidence="4" id="KW-1185">Reference proteome</keyword>
<dbReference type="CDD" id="cd04301">
    <property type="entry name" value="NAT_SF"/>
    <property type="match status" value="1"/>
</dbReference>
<organism evidence="3 5">
    <name type="scientific">Vibrio owensii</name>
    <dbReference type="NCBI Taxonomy" id="696485"/>
    <lineage>
        <taxon>Bacteria</taxon>
        <taxon>Pseudomonadati</taxon>
        <taxon>Pseudomonadota</taxon>
        <taxon>Gammaproteobacteria</taxon>
        <taxon>Vibrionales</taxon>
        <taxon>Vibrionaceae</taxon>
        <taxon>Vibrio</taxon>
    </lineage>
</organism>
<dbReference type="InterPro" id="IPR016181">
    <property type="entry name" value="Acyl_CoA_acyltransferase"/>
</dbReference>
<reference evidence="2 4" key="2">
    <citation type="submission" date="2018-10" db="EMBL/GenBank/DDBJ databases">
        <title>Whole Genome of Vibrio owensii strain 170502, isolated from Acute Hepatopancreatic Necrosis Disease (AHPND) shrimp.</title>
        <authorList>
            <person name="Yan M."/>
            <person name="Wang X."/>
            <person name="Wang Y."/>
        </authorList>
    </citation>
    <scope>NUCLEOTIDE SEQUENCE [LARGE SCALE GENOMIC DNA]</scope>
    <source>
        <strain evidence="2 4">1700302</strain>
    </source>
</reference>
<sequence length="177" mass="19987">MRLEAQEIAIRHLEETDAVPLFENYLGDEQTCLYLNRQAHLSPIQTLQAIGRWRAQYELAHPNILVLAIEESATYVPIGCLVLIPESSHSEIHFGISRNYQGKGYATQACKLGIEYLKSIGVEEIHTAPHIDHQASIRVLEKCGFKKQGVLKEYAVFPALSDELQDCLDMQLKELKA</sequence>
<dbReference type="GO" id="GO:0016747">
    <property type="term" value="F:acyltransferase activity, transferring groups other than amino-acyl groups"/>
    <property type="evidence" value="ECO:0007669"/>
    <property type="project" value="InterPro"/>
</dbReference>
<dbReference type="AlphaFoldDB" id="A0AAP9K9N2"/>
<dbReference type="SUPFAM" id="SSF55729">
    <property type="entry name" value="Acyl-CoA N-acyltransferases (Nat)"/>
    <property type="match status" value="1"/>
</dbReference>
<evidence type="ECO:0000313" key="2">
    <source>
        <dbReference type="EMBL" id="AYO14022.1"/>
    </source>
</evidence>
<accession>A0AAP9K9N2</accession>
<dbReference type="Proteomes" id="UP000272136">
    <property type="component" value="Chromosome 1"/>
</dbReference>
<dbReference type="InterPro" id="IPR051531">
    <property type="entry name" value="N-acetyltransferase"/>
</dbReference>
<dbReference type="Gene3D" id="3.40.630.30">
    <property type="match status" value="1"/>
</dbReference>
<proteinExistence type="predicted"/>
<dbReference type="Pfam" id="PF13302">
    <property type="entry name" value="Acetyltransf_3"/>
    <property type="match status" value="1"/>
</dbReference>
<dbReference type="EMBL" id="CP033137">
    <property type="protein sequence ID" value="AYO14022.1"/>
    <property type="molecule type" value="Genomic_DNA"/>
</dbReference>
<protein>
    <submittedName>
        <fullName evidence="2 3">N-acetyltransferase</fullName>
    </submittedName>
</protein>
<dbReference type="PROSITE" id="PS51186">
    <property type="entry name" value="GNAT"/>
    <property type="match status" value="1"/>
</dbReference>
<dbReference type="Proteomes" id="UP000390336">
    <property type="component" value="Chromosome 1"/>
</dbReference>
<gene>
    <name evidence="3" type="ORF">APZ19_05965</name>
    <name evidence="2" type="ORF">D0812_06160</name>
</gene>
<dbReference type="EMBL" id="CP045859">
    <property type="protein sequence ID" value="QGH46677.1"/>
    <property type="molecule type" value="Genomic_DNA"/>
</dbReference>
<evidence type="ECO:0000313" key="5">
    <source>
        <dbReference type="Proteomes" id="UP000390336"/>
    </source>
</evidence>
<feature type="domain" description="N-acetyltransferase" evidence="1">
    <location>
        <begin position="8"/>
        <end position="167"/>
    </location>
</feature>